<keyword evidence="1" id="KW-0378">Hydrolase</keyword>
<proteinExistence type="predicted"/>
<name>A0ABT0I2A0_9LACO</name>
<sequence>MIKNDYDFYYHNKNYIRKSLPSILKIILIDRTMYHNNIKKNIIWANNNYTKYGPSKIFSPNSQIVPSIFNGMIGEIIKPRALKSTLSQKIRTKSNAEVFTPIFIVKRQNDLLDQKYKNDDLETYVKRKCMEISCGEAPYLATRYDMLTGKYINVQHRVGILDRKIKLISSKINNQIKWEKLVIDAYKSVYGFEWNGDSLFLARENLLYTYIDYYVDKFSAKPSYNSIKKVANIISYNIFQMDGIKFIIPLTDKESKTVQLSLFESEFNNKVQTFRHGIKAQIMNWDSNKMEFFKG</sequence>
<dbReference type="GO" id="GO:0004519">
    <property type="term" value="F:endonuclease activity"/>
    <property type="evidence" value="ECO:0007669"/>
    <property type="project" value="UniProtKB-KW"/>
</dbReference>
<keyword evidence="2" id="KW-1185">Reference proteome</keyword>
<keyword evidence="1" id="KW-0540">Nuclease</keyword>
<accession>A0ABT0I2A0</accession>
<dbReference type="SUPFAM" id="SSF53335">
    <property type="entry name" value="S-adenosyl-L-methionine-dependent methyltransferases"/>
    <property type="match status" value="1"/>
</dbReference>
<reference evidence="1 2" key="1">
    <citation type="submission" date="2021-11" db="EMBL/GenBank/DDBJ databases">
        <title>Comparative genomics of bee honey and flower isolates.</title>
        <authorList>
            <person name="Bechtner J.D."/>
            <person name="Gallus M.K."/>
            <person name="Ehrmann M."/>
        </authorList>
    </citation>
    <scope>NUCLEOTIDE SEQUENCE [LARGE SCALE GENOMIC DNA]</scope>
    <source>
        <strain evidence="1 2">M161</strain>
    </source>
</reference>
<evidence type="ECO:0000313" key="1">
    <source>
        <dbReference type="EMBL" id="MCK8624839.1"/>
    </source>
</evidence>
<comment type="caution">
    <text evidence="1">The sequence shown here is derived from an EMBL/GenBank/DDBJ whole genome shotgun (WGS) entry which is preliminary data.</text>
</comment>
<protein>
    <submittedName>
        <fullName evidence="1">Restriction endonuclease</fullName>
    </submittedName>
</protein>
<dbReference type="InterPro" id="IPR029063">
    <property type="entry name" value="SAM-dependent_MTases_sf"/>
</dbReference>
<dbReference type="RefSeq" id="WP_248601729.1">
    <property type="nucleotide sequence ID" value="NZ_JAJIAO010000004.1"/>
</dbReference>
<dbReference type="Proteomes" id="UP001522905">
    <property type="component" value="Unassembled WGS sequence"/>
</dbReference>
<dbReference type="EMBL" id="JAJIAO010000004">
    <property type="protein sequence ID" value="MCK8624839.1"/>
    <property type="molecule type" value="Genomic_DNA"/>
</dbReference>
<evidence type="ECO:0000313" key="2">
    <source>
        <dbReference type="Proteomes" id="UP001522905"/>
    </source>
</evidence>
<keyword evidence="1" id="KW-0255">Endonuclease</keyword>
<gene>
    <name evidence="1" type="ORF">LNP07_04840</name>
</gene>
<organism evidence="1 2">
    <name type="scientific">Apilactobacillus xinyiensis</name>
    <dbReference type="NCBI Taxonomy" id="2841032"/>
    <lineage>
        <taxon>Bacteria</taxon>
        <taxon>Bacillati</taxon>
        <taxon>Bacillota</taxon>
        <taxon>Bacilli</taxon>
        <taxon>Lactobacillales</taxon>
        <taxon>Lactobacillaceae</taxon>
        <taxon>Apilactobacillus</taxon>
    </lineage>
</organism>